<proteinExistence type="predicted"/>
<keyword evidence="2" id="KW-1185">Reference proteome</keyword>
<sequence length="149" mass="17202">MACRNFGRIDRGQELFTNTARRNAPASEYLALCLEQSFREIFSADQEDLQRAFDRTEVYLRMIATDAAIHAPETVHQAGAFSGLFVYRSGRPWEDTSKRLERQIMSEMVRAEEEWPLVKAGLFGRSYQRAENSVDKYVGQLDAARSDRW</sequence>
<organism evidence="1 2">
    <name type="scientific">Pseudonocardia ailaonensis</name>
    <dbReference type="NCBI Taxonomy" id="367279"/>
    <lineage>
        <taxon>Bacteria</taxon>
        <taxon>Bacillati</taxon>
        <taxon>Actinomycetota</taxon>
        <taxon>Actinomycetes</taxon>
        <taxon>Pseudonocardiales</taxon>
        <taxon>Pseudonocardiaceae</taxon>
        <taxon>Pseudonocardia</taxon>
    </lineage>
</organism>
<comment type="caution">
    <text evidence="1">The sequence shown here is derived from an EMBL/GenBank/DDBJ whole genome shotgun (WGS) entry which is preliminary data.</text>
</comment>
<dbReference type="RefSeq" id="WP_344414873.1">
    <property type="nucleotide sequence ID" value="NZ_BAAAQK010000005.1"/>
</dbReference>
<gene>
    <name evidence="1" type="ORF">GCM10009836_20390</name>
</gene>
<evidence type="ECO:0000313" key="2">
    <source>
        <dbReference type="Proteomes" id="UP001500449"/>
    </source>
</evidence>
<dbReference type="Proteomes" id="UP001500449">
    <property type="component" value="Unassembled WGS sequence"/>
</dbReference>
<name>A0ABN2MW18_9PSEU</name>
<accession>A0ABN2MW18</accession>
<reference evidence="1 2" key="1">
    <citation type="journal article" date="2019" name="Int. J. Syst. Evol. Microbiol.">
        <title>The Global Catalogue of Microorganisms (GCM) 10K type strain sequencing project: providing services to taxonomists for standard genome sequencing and annotation.</title>
        <authorList>
            <consortium name="The Broad Institute Genomics Platform"/>
            <consortium name="The Broad Institute Genome Sequencing Center for Infectious Disease"/>
            <person name="Wu L."/>
            <person name="Ma J."/>
        </authorList>
    </citation>
    <scope>NUCLEOTIDE SEQUENCE [LARGE SCALE GENOMIC DNA]</scope>
    <source>
        <strain evidence="1 2">JCM 16009</strain>
    </source>
</reference>
<protein>
    <submittedName>
        <fullName evidence="1">Uncharacterized protein</fullName>
    </submittedName>
</protein>
<evidence type="ECO:0000313" key="1">
    <source>
        <dbReference type="EMBL" id="GAA1840977.1"/>
    </source>
</evidence>
<dbReference type="EMBL" id="BAAAQK010000005">
    <property type="protein sequence ID" value="GAA1840977.1"/>
    <property type="molecule type" value="Genomic_DNA"/>
</dbReference>